<dbReference type="Proteomes" id="UP000025227">
    <property type="component" value="Unplaced"/>
</dbReference>
<keyword evidence="1" id="KW-1133">Transmembrane helix</keyword>
<feature type="transmembrane region" description="Helical" evidence="1">
    <location>
        <begin position="32"/>
        <end position="51"/>
    </location>
</feature>
<sequence length="61" mass="6960">MVREGANEMMHACANTCRIRLKQRDVSRTVKFWSKVIVCITTLAFIALYIVPAGSHQSFFL</sequence>
<name>A0A7I4YB41_HAECO</name>
<proteinExistence type="predicted"/>
<evidence type="ECO:0000313" key="3">
    <source>
        <dbReference type="WBParaSite" id="HCON_00075410-00001"/>
    </source>
</evidence>
<dbReference type="WBParaSite" id="HCON_00075410-00001">
    <property type="protein sequence ID" value="HCON_00075410-00001"/>
    <property type="gene ID" value="HCON_00075410"/>
</dbReference>
<keyword evidence="1" id="KW-0812">Transmembrane</keyword>
<reference evidence="3" key="1">
    <citation type="submission" date="2020-12" db="UniProtKB">
        <authorList>
            <consortium name="WormBaseParasite"/>
        </authorList>
    </citation>
    <scope>IDENTIFICATION</scope>
    <source>
        <strain evidence="3">MHco3</strain>
    </source>
</reference>
<evidence type="ECO:0000256" key="1">
    <source>
        <dbReference type="SAM" id="Phobius"/>
    </source>
</evidence>
<protein>
    <submittedName>
        <fullName evidence="3">DUF4044 domain-containing protein</fullName>
    </submittedName>
</protein>
<keyword evidence="1" id="KW-0472">Membrane</keyword>
<keyword evidence="2" id="KW-1185">Reference proteome</keyword>
<evidence type="ECO:0000313" key="2">
    <source>
        <dbReference type="Proteomes" id="UP000025227"/>
    </source>
</evidence>
<accession>A0A7I4YB41</accession>
<dbReference type="AlphaFoldDB" id="A0A7I4YB41"/>
<organism evidence="2 3">
    <name type="scientific">Haemonchus contortus</name>
    <name type="common">Barber pole worm</name>
    <dbReference type="NCBI Taxonomy" id="6289"/>
    <lineage>
        <taxon>Eukaryota</taxon>
        <taxon>Metazoa</taxon>
        <taxon>Ecdysozoa</taxon>
        <taxon>Nematoda</taxon>
        <taxon>Chromadorea</taxon>
        <taxon>Rhabditida</taxon>
        <taxon>Rhabditina</taxon>
        <taxon>Rhabditomorpha</taxon>
        <taxon>Strongyloidea</taxon>
        <taxon>Trichostrongylidae</taxon>
        <taxon>Haemonchus</taxon>
    </lineage>
</organism>